<keyword evidence="2" id="KW-0472">Membrane</keyword>
<evidence type="ECO:0000313" key="4">
    <source>
        <dbReference type="EMBL" id="QDZ76701.1"/>
    </source>
</evidence>
<evidence type="ECO:0000313" key="5">
    <source>
        <dbReference type="Proteomes" id="UP000321735"/>
    </source>
</evidence>
<dbReference type="SUPFAM" id="SSF52540">
    <property type="entry name" value="P-loop containing nucleoside triphosphate hydrolases"/>
    <property type="match status" value="1"/>
</dbReference>
<feature type="region of interest" description="Disordered" evidence="1">
    <location>
        <begin position="852"/>
        <end position="942"/>
    </location>
</feature>
<sequence length="942" mass="108508">MSKKSNGTDLDYIFDWMGEHPKESTALFGGAFVGLCIWRKDWILSHLPFSFENVEIWYSSFLLYTKIFCVILALMWFIRWLFSVLRIQRNFEYVQFLPHEDDGVSKEMIGQLIRRIHGTKRKWIERLVFGREWYSFVVHYKIDDSKGAQYCFYLGAERSKLRALQVNFKSIYPRLEFFPAKDIEFPGKKAVGGRLKLKSNSIKKALPLSRYKTDHLPGILSHMQPGTWLQLAFSANDGWKLKKSIAALEEDIREDKKASERTAFDKEELSSLKHRYAGNEVAFDCTVSLASECYPGVPIIKNVANAINSVLHDVNELRYRRWRRAVEWYPTTKPYRMVWTGSELANLLHLPHFDDKGLMKKISKQIPHSSRGAELLPEGVLSSTEGIPFGVLHHPFVKNREVRVLPSVLGKHWLLLGVNGSGKSTLINKVLMESIHGFLERKKDEKTPGFSFADPAQDTALVLLNQMLLAELKGAAVDWSRVHWISFKNTEYPLAMNLLYKFPGETNEFVTDIIMKIIHENFQVAQQAERLLRHCIETLLADPEETHTLLGVKRLLRDYTFRKRIISRLKGNPETAELYDFWIMEAPDLLDMSTTPILNRLDIFTSNTLFKRMFGQKEFALPVRKWFDEGHIIFYDFSGMSEREISVIGSALTYLYYRVADMRQGKPLLHQFVIDEAAKVKASIFPYMIREQRKKGLSLGIATQSIKDLNKDLQSALINVQGNFFVCRQGSEDAQVSTRFFKVAGKNKDESTYTEGFLSGLADRVAVIRTQDHINGVDQTVQAVVEVPPLDRYHEDGTKVDFRNEEDVKKSNTWTLKKAEELSAKNGYHQSEIDLMIQAYMRDEEYVPKKTPVLVSSSPVRKKKAPLSKQPQTPENLKRKAKVDLKKSTEMLQVKSGLMDEKIKKEEENVEQIQDQQEQPVSAKVSSGSFMKRVKEQKKIEP</sequence>
<feature type="compositionally biased region" description="Basic and acidic residues" evidence="1">
    <location>
        <begin position="876"/>
        <end position="889"/>
    </location>
</feature>
<name>A0A9X7M164_BACCE</name>
<evidence type="ECO:0000256" key="1">
    <source>
        <dbReference type="SAM" id="MobiDB-lite"/>
    </source>
</evidence>
<gene>
    <name evidence="4" type="ORF">D0437_28130</name>
    <name evidence="3" type="ORF">NPM19_26145</name>
</gene>
<evidence type="ECO:0000313" key="3">
    <source>
        <dbReference type="EMBL" id="MCQ6288119.1"/>
    </source>
</evidence>
<dbReference type="Proteomes" id="UP000321735">
    <property type="component" value="Chromosome"/>
</dbReference>
<organism evidence="4 5">
    <name type="scientific">Bacillus cereus</name>
    <dbReference type="NCBI Taxonomy" id="1396"/>
    <lineage>
        <taxon>Bacteria</taxon>
        <taxon>Bacillati</taxon>
        <taxon>Bacillota</taxon>
        <taxon>Bacilli</taxon>
        <taxon>Bacillales</taxon>
        <taxon>Bacillaceae</taxon>
        <taxon>Bacillus</taxon>
        <taxon>Bacillus cereus group</taxon>
    </lineage>
</organism>
<dbReference type="InterPro" id="IPR027417">
    <property type="entry name" value="P-loop_NTPase"/>
</dbReference>
<dbReference type="EMBL" id="CP031778">
    <property type="protein sequence ID" value="QDZ76701.1"/>
    <property type="molecule type" value="Genomic_DNA"/>
</dbReference>
<proteinExistence type="predicted"/>
<dbReference type="Proteomes" id="UP001204643">
    <property type="component" value="Unassembled WGS sequence"/>
</dbReference>
<keyword evidence="2" id="KW-0812">Transmembrane</keyword>
<reference evidence="4 5" key="1">
    <citation type="journal article" date="2019" name="Ecotoxicol. Environ. Saf.">
        <title>Microbial characterization of heavy metal resistant bacterial strains isolated from an electroplating wastewater treatment plant.</title>
        <authorList>
            <person name="Cai X."/>
            <person name="Zheng X."/>
            <person name="Zhang D."/>
            <person name="Iqbal W."/>
            <person name="Liu C."/>
            <person name="Yang B."/>
            <person name="Zhao X."/>
            <person name="Lu X."/>
            <person name="Mao Y."/>
        </authorList>
    </citation>
    <scope>NUCLEOTIDE SEQUENCE [LARGE SCALE GENOMIC DNA]</scope>
    <source>
        <strain evidence="4 5">Co1-1</strain>
    </source>
</reference>
<dbReference type="AlphaFoldDB" id="A0A9X7M164"/>
<accession>A0A9X7M164</accession>
<feature type="transmembrane region" description="Helical" evidence="2">
    <location>
        <begin position="56"/>
        <end position="82"/>
    </location>
</feature>
<feature type="compositionally biased region" description="Polar residues" evidence="1">
    <location>
        <begin position="911"/>
        <end position="929"/>
    </location>
</feature>
<dbReference type="InterPro" id="IPR051162">
    <property type="entry name" value="T4SS_component"/>
</dbReference>
<dbReference type="EMBL" id="JANHEB010000059">
    <property type="protein sequence ID" value="MCQ6288119.1"/>
    <property type="molecule type" value="Genomic_DNA"/>
</dbReference>
<reference evidence="3" key="2">
    <citation type="submission" date="2022-07" db="EMBL/GenBank/DDBJ databases">
        <title>Identification and characterization of Bacillus thuringiensis and other Bacillus cereus group isolates from spinach by whole genome sequencing.</title>
        <authorList>
            <person name="Zao X."/>
            <person name="Zervas A."/>
            <person name="Hendriks M."/>
            <person name="Rajkovic A."/>
            <person name="Van Overbeek L."/>
            <person name="Hendriksen N.B."/>
            <person name="Uyttendaele M."/>
        </authorList>
    </citation>
    <scope>NUCLEOTIDE SEQUENCE</scope>
    <source>
        <strain evidence="3">781001F-1</strain>
    </source>
</reference>
<dbReference type="PANTHER" id="PTHR30121">
    <property type="entry name" value="UNCHARACTERIZED PROTEIN YJGR-RELATED"/>
    <property type="match status" value="1"/>
</dbReference>
<dbReference type="PANTHER" id="PTHR30121:SF6">
    <property type="entry name" value="SLR6007 PROTEIN"/>
    <property type="match status" value="1"/>
</dbReference>
<dbReference type="RefSeq" id="WP_208742695.1">
    <property type="nucleotide sequence ID" value="NZ_CP031778.1"/>
</dbReference>
<dbReference type="Gene3D" id="3.40.50.300">
    <property type="entry name" value="P-loop containing nucleotide triphosphate hydrolases"/>
    <property type="match status" value="1"/>
</dbReference>
<protein>
    <submittedName>
        <fullName evidence="4">Uncharacterized protein</fullName>
    </submittedName>
</protein>
<feature type="compositionally biased region" description="Basic and acidic residues" evidence="1">
    <location>
        <begin position="898"/>
        <end position="907"/>
    </location>
</feature>
<feature type="compositionally biased region" description="Basic and acidic residues" evidence="1">
    <location>
        <begin position="933"/>
        <end position="942"/>
    </location>
</feature>
<keyword evidence="2" id="KW-1133">Transmembrane helix</keyword>
<evidence type="ECO:0000256" key="2">
    <source>
        <dbReference type="SAM" id="Phobius"/>
    </source>
</evidence>